<dbReference type="GO" id="GO:0000160">
    <property type="term" value="P:phosphorelay signal transduction system"/>
    <property type="evidence" value="ECO:0007669"/>
    <property type="project" value="UniProtKB-KW"/>
</dbReference>
<name>A0A0H3K5T5_SYNP6</name>
<evidence type="ECO:0000259" key="4">
    <source>
        <dbReference type="PROSITE" id="PS50110"/>
    </source>
</evidence>
<organism evidence="5 6">
    <name type="scientific">Synechococcus sp. (strain ATCC 27144 / PCC 6301 / SAUG 1402/1)</name>
    <name type="common">Anacystis nidulans</name>
    <dbReference type="NCBI Taxonomy" id="269084"/>
    <lineage>
        <taxon>Bacteria</taxon>
        <taxon>Bacillati</taxon>
        <taxon>Cyanobacteriota</taxon>
        <taxon>Cyanophyceae</taxon>
        <taxon>Synechococcales</taxon>
        <taxon>Synechococcaceae</taxon>
        <taxon>Synechococcus</taxon>
    </lineage>
</organism>
<feature type="domain" description="Response regulatory" evidence="4">
    <location>
        <begin position="3"/>
        <end position="119"/>
    </location>
</feature>
<dbReference type="PROSITE" id="PS50110">
    <property type="entry name" value="RESPONSE_REGULATORY"/>
    <property type="match status" value="1"/>
</dbReference>
<dbReference type="Pfam" id="PF00072">
    <property type="entry name" value="Response_reg"/>
    <property type="match status" value="1"/>
</dbReference>
<dbReference type="Gene3D" id="3.40.50.2300">
    <property type="match status" value="1"/>
</dbReference>
<evidence type="ECO:0000313" key="6">
    <source>
        <dbReference type="Proteomes" id="UP000001175"/>
    </source>
</evidence>
<dbReference type="InterPro" id="IPR050595">
    <property type="entry name" value="Bact_response_regulator"/>
</dbReference>
<evidence type="ECO:0000313" key="5">
    <source>
        <dbReference type="EMBL" id="BAD78519.1"/>
    </source>
</evidence>
<dbReference type="InterPro" id="IPR011006">
    <property type="entry name" value="CheY-like_superfamily"/>
</dbReference>
<evidence type="ECO:0000256" key="2">
    <source>
        <dbReference type="ARBA" id="ARBA00023012"/>
    </source>
</evidence>
<dbReference type="SMART" id="SM00448">
    <property type="entry name" value="REC"/>
    <property type="match status" value="1"/>
</dbReference>
<dbReference type="SUPFAM" id="SSF52172">
    <property type="entry name" value="CheY-like"/>
    <property type="match status" value="1"/>
</dbReference>
<dbReference type="PANTHER" id="PTHR44591">
    <property type="entry name" value="STRESS RESPONSE REGULATOR PROTEIN 1"/>
    <property type="match status" value="1"/>
</dbReference>
<accession>A0A0H3K5T5</accession>
<dbReference type="InterPro" id="IPR001789">
    <property type="entry name" value="Sig_transdc_resp-reg_receiver"/>
</dbReference>
<keyword evidence="2" id="KW-0902">Two-component regulatory system</keyword>
<dbReference type="AlphaFoldDB" id="A0A0H3K5T5"/>
<feature type="modified residue" description="4-aspartylphosphate" evidence="3">
    <location>
        <position position="52"/>
    </location>
</feature>
<dbReference type="EMBL" id="AP008231">
    <property type="protein sequence ID" value="BAD78519.1"/>
    <property type="molecule type" value="Genomic_DNA"/>
</dbReference>
<gene>
    <name evidence="5" type="ordered locus">syc0329_d</name>
</gene>
<dbReference type="RefSeq" id="WP_011242643.1">
    <property type="nucleotide sequence ID" value="NC_006576.1"/>
</dbReference>
<sequence length="125" mass="13826">MANILVVDDSSLYLELARQALVDHGHQVELANNGQEALQSVANKKPVLILLDIVMPEMNGYDVLRSLKKSAENATIPVILCSTKGEDFDKYWGLKQGANAYLTKPYEPTELLLLVQEQLTAARNS</sequence>
<dbReference type="eggNOG" id="COG0745">
    <property type="taxonomic scope" value="Bacteria"/>
</dbReference>
<dbReference type="PANTHER" id="PTHR44591:SF14">
    <property type="entry name" value="PROTEIN PILG"/>
    <property type="match status" value="1"/>
</dbReference>
<keyword evidence="1 3" id="KW-0597">Phosphoprotein</keyword>
<dbReference type="Proteomes" id="UP000001175">
    <property type="component" value="Chromosome"/>
</dbReference>
<proteinExistence type="predicted"/>
<evidence type="ECO:0000256" key="1">
    <source>
        <dbReference type="ARBA" id="ARBA00022553"/>
    </source>
</evidence>
<protein>
    <submittedName>
        <fullName evidence="5">Two-component response regulator CheY subfamily</fullName>
    </submittedName>
</protein>
<dbReference type="KEGG" id="syc:syc0329_d"/>
<reference evidence="5 6" key="1">
    <citation type="journal article" date="2007" name="Photosyn. Res.">
        <title>Complete nucleotide sequence of the freshwater unicellular cyanobacterium Synechococcus elongatus PCC 6301 chromosome: gene content and organization.</title>
        <authorList>
            <person name="Sugita C."/>
            <person name="Ogata K."/>
            <person name="Shikata M."/>
            <person name="Jikuya H."/>
            <person name="Takano J."/>
            <person name="Furumichi M."/>
            <person name="Kanehisa M."/>
            <person name="Omata T."/>
            <person name="Sugiura M."/>
            <person name="Sugita M."/>
        </authorList>
    </citation>
    <scope>NUCLEOTIDE SEQUENCE [LARGE SCALE GENOMIC DNA]</scope>
    <source>
        <strain evidence="6">ATCC 27144 / PCC 6301 / SAUG 1402/1</strain>
    </source>
</reference>
<evidence type="ECO:0000256" key="3">
    <source>
        <dbReference type="PROSITE-ProRule" id="PRU00169"/>
    </source>
</evidence>